<dbReference type="NCBIfam" id="TIGR01484">
    <property type="entry name" value="HAD-SF-IIB"/>
    <property type="match status" value="1"/>
</dbReference>
<reference evidence="1" key="1">
    <citation type="submission" date="2020-10" db="EMBL/GenBank/DDBJ databases">
        <authorList>
            <person name="Gilroy R."/>
        </authorList>
    </citation>
    <scope>NUCLEOTIDE SEQUENCE</scope>
    <source>
        <strain evidence="1">13766</strain>
    </source>
</reference>
<dbReference type="Proteomes" id="UP000824140">
    <property type="component" value="Unassembled WGS sequence"/>
</dbReference>
<gene>
    <name evidence="1" type="ORF">IAA84_13460</name>
</gene>
<dbReference type="SUPFAM" id="SSF56784">
    <property type="entry name" value="HAD-like"/>
    <property type="match status" value="1"/>
</dbReference>
<protein>
    <submittedName>
        <fullName evidence="1">HAD family phosphatase</fullName>
    </submittedName>
</protein>
<dbReference type="Pfam" id="PF08282">
    <property type="entry name" value="Hydrolase_3"/>
    <property type="match status" value="1"/>
</dbReference>
<name>A0A9D1G3B8_9FIRM</name>
<sequence length="270" mass="30249">MVRMIALDLDNTLLTSESTLSPRTLAALREATARGVLIVFASGRMVEAMRDLAEEIPVNAPLIAFNGALAWDLKAERAVARFPLACEDAKAICRMAEERALHIQAYPDGGYFYERENEFSRYYEEKIHHAGKALGIRMSEFITTDVNKLLIVAPEETCSEMIPEFQRAFEGKASFFRSRPVYIEIVHPSVNKGRALEALARALNVPREQVIAFGDEDNDLPMLEYAGVGYAMENAKPEVKARADRIAPHFAQDGVAQVIEELIRKGEMDW</sequence>
<reference evidence="1" key="2">
    <citation type="journal article" date="2021" name="PeerJ">
        <title>Extensive microbial diversity within the chicken gut microbiome revealed by metagenomics and culture.</title>
        <authorList>
            <person name="Gilroy R."/>
            <person name="Ravi A."/>
            <person name="Getino M."/>
            <person name="Pursley I."/>
            <person name="Horton D.L."/>
            <person name="Alikhan N.F."/>
            <person name="Baker D."/>
            <person name="Gharbi K."/>
            <person name="Hall N."/>
            <person name="Watson M."/>
            <person name="Adriaenssens E.M."/>
            <person name="Foster-Nyarko E."/>
            <person name="Jarju S."/>
            <person name="Secka A."/>
            <person name="Antonio M."/>
            <person name="Oren A."/>
            <person name="Chaudhuri R.R."/>
            <person name="La Ragione R."/>
            <person name="Hildebrand F."/>
            <person name="Pallen M.J."/>
        </authorList>
    </citation>
    <scope>NUCLEOTIDE SEQUENCE</scope>
    <source>
        <strain evidence="1">13766</strain>
    </source>
</reference>
<proteinExistence type="predicted"/>
<dbReference type="PANTHER" id="PTHR10000">
    <property type="entry name" value="PHOSPHOSERINE PHOSPHATASE"/>
    <property type="match status" value="1"/>
</dbReference>
<dbReference type="InterPro" id="IPR006379">
    <property type="entry name" value="HAD-SF_hydro_IIB"/>
</dbReference>
<dbReference type="InterPro" id="IPR000150">
    <property type="entry name" value="Cof"/>
</dbReference>
<dbReference type="NCBIfam" id="TIGR00099">
    <property type="entry name" value="Cof-subfamily"/>
    <property type="match status" value="1"/>
</dbReference>
<dbReference type="Gene3D" id="3.30.1240.10">
    <property type="match status" value="1"/>
</dbReference>
<dbReference type="CDD" id="cd07516">
    <property type="entry name" value="HAD_Pase"/>
    <property type="match status" value="1"/>
</dbReference>
<evidence type="ECO:0000313" key="1">
    <source>
        <dbReference type="EMBL" id="HIS94013.1"/>
    </source>
</evidence>
<dbReference type="InterPro" id="IPR023214">
    <property type="entry name" value="HAD_sf"/>
</dbReference>
<dbReference type="InterPro" id="IPR036412">
    <property type="entry name" value="HAD-like_sf"/>
</dbReference>
<comment type="caution">
    <text evidence="1">The sequence shown here is derived from an EMBL/GenBank/DDBJ whole genome shotgun (WGS) entry which is preliminary data.</text>
</comment>
<dbReference type="EMBL" id="DVJN01000258">
    <property type="protein sequence ID" value="HIS94013.1"/>
    <property type="molecule type" value="Genomic_DNA"/>
</dbReference>
<dbReference type="SFLD" id="SFLDS00003">
    <property type="entry name" value="Haloacid_Dehalogenase"/>
    <property type="match status" value="1"/>
</dbReference>
<dbReference type="Gene3D" id="3.40.50.1000">
    <property type="entry name" value="HAD superfamily/HAD-like"/>
    <property type="match status" value="1"/>
</dbReference>
<dbReference type="GO" id="GO:0016791">
    <property type="term" value="F:phosphatase activity"/>
    <property type="evidence" value="ECO:0007669"/>
    <property type="project" value="TreeGrafter"/>
</dbReference>
<dbReference type="SFLD" id="SFLDG01144">
    <property type="entry name" value="C2.B.4:_PGP_Like"/>
    <property type="match status" value="1"/>
</dbReference>
<dbReference type="GO" id="GO:0000287">
    <property type="term" value="F:magnesium ion binding"/>
    <property type="evidence" value="ECO:0007669"/>
    <property type="project" value="TreeGrafter"/>
</dbReference>
<dbReference type="AlphaFoldDB" id="A0A9D1G3B8"/>
<organism evidence="1 2">
    <name type="scientific">Candidatus Alectryocaccomicrobium excrementavium</name>
    <dbReference type="NCBI Taxonomy" id="2840668"/>
    <lineage>
        <taxon>Bacteria</taxon>
        <taxon>Bacillati</taxon>
        <taxon>Bacillota</taxon>
        <taxon>Clostridia</taxon>
        <taxon>Candidatus Alectryocaccomicrobium</taxon>
    </lineage>
</organism>
<dbReference type="SFLD" id="SFLDG01140">
    <property type="entry name" value="C2.B:_Phosphomannomutase_and_P"/>
    <property type="match status" value="1"/>
</dbReference>
<dbReference type="GO" id="GO:0005829">
    <property type="term" value="C:cytosol"/>
    <property type="evidence" value="ECO:0007669"/>
    <property type="project" value="TreeGrafter"/>
</dbReference>
<evidence type="ECO:0000313" key="2">
    <source>
        <dbReference type="Proteomes" id="UP000824140"/>
    </source>
</evidence>
<dbReference type="PANTHER" id="PTHR10000:SF8">
    <property type="entry name" value="HAD SUPERFAMILY HYDROLASE-LIKE, TYPE 3"/>
    <property type="match status" value="1"/>
</dbReference>
<accession>A0A9D1G3B8</accession>